<name>A0A0J1FUG2_9FIRM</name>
<dbReference type="EMBL" id="LDZY01000004">
    <property type="protein sequence ID" value="KLU66633.1"/>
    <property type="molecule type" value="Genomic_DNA"/>
</dbReference>
<keyword evidence="2" id="KW-1185">Reference proteome</keyword>
<evidence type="ECO:0000313" key="1">
    <source>
        <dbReference type="EMBL" id="KLU66633.1"/>
    </source>
</evidence>
<dbReference type="STRING" id="476652.DEAC_c12990"/>
<dbReference type="Proteomes" id="UP000036356">
    <property type="component" value="Unassembled WGS sequence"/>
</dbReference>
<proteinExistence type="predicted"/>
<dbReference type="PATRIC" id="fig|476652.3.peg.1336"/>
<protein>
    <submittedName>
        <fullName evidence="1">Uncharacterized protein</fullName>
    </submittedName>
</protein>
<reference evidence="1 2" key="1">
    <citation type="submission" date="2015-06" db="EMBL/GenBank/DDBJ databases">
        <title>Draft genome of the moderately acidophilic sulfate reducer Candidatus Desulfosporosinus acididurans strain M1.</title>
        <authorList>
            <person name="Poehlein A."/>
            <person name="Petzsch P."/>
            <person name="Johnson B.D."/>
            <person name="Schloemann M."/>
            <person name="Daniel R."/>
            <person name="Muehling M."/>
        </authorList>
    </citation>
    <scope>NUCLEOTIDE SEQUENCE [LARGE SCALE GENOMIC DNA]</scope>
    <source>
        <strain evidence="1 2">M1</strain>
    </source>
</reference>
<dbReference type="RefSeq" id="WP_282434438.1">
    <property type="nucleotide sequence ID" value="NZ_LDZY01000004.1"/>
</dbReference>
<evidence type="ECO:0000313" key="2">
    <source>
        <dbReference type="Proteomes" id="UP000036356"/>
    </source>
</evidence>
<dbReference type="AlphaFoldDB" id="A0A0J1FUG2"/>
<comment type="caution">
    <text evidence="1">The sequence shown here is derived from an EMBL/GenBank/DDBJ whole genome shotgun (WGS) entry which is preliminary data.</text>
</comment>
<accession>A0A0J1FUG2</accession>
<organism evidence="1 2">
    <name type="scientific">Desulfosporosinus acididurans</name>
    <dbReference type="NCBI Taxonomy" id="476652"/>
    <lineage>
        <taxon>Bacteria</taxon>
        <taxon>Bacillati</taxon>
        <taxon>Bacillota</taxon>
        <taxon>Clostridia</taxon>
        <taxon>Eubacteriales</taxon>
        <taxon>Desulfitobacteriaceae</taxon>
        <taxon>Desulfosporosinus</taxon>
    </lineage>
</organism>
<gene>
    <name evidence="1" type="ORF">DEAC_c12990</name>
</gene>
<sequence length="40" mass="4672">MKNIHTNYLLVNDLKIISVIEIIVHSNEQFKDIMSVEQSD</sequence>